<evidence type="ECO:0000256" key="2">
    <source>
        <dbReference type="SAM" id="Phobius"/>
    </source>
</evidence>
<dbReference type="SUPFAM" id="SSF53335">
    <property type="entry name" value="S-adenosyl-L-methionine-dependent methyltransferases"/>
    <property type="match status" value="1"/>
</dbReference>
<feature type="coiled-coil region" evidence="1">
    <location>
        <begin position="23"/>
        <end position="53"/>
    </location>
</feature>
<proteinExistence type="predicted"/>
<evidence type="ECO:0000256" key="1">
    <source>
        <dbReference type="SAM" id="Coils"/>
    </source>
</evidence>
<keyword evidence="2" id="KW-1133">Transmembrane helix</keyword>
<dbReference type="Gene3D" id="3.40.50.150">
    <property type="entry name" value="Vaccinia Virus protein VP39"/>
    <property type="match status" value="1"/>
</dbReference>
<evidence type="ECO:0008006" key="4">
    <source>
        <dbReference type="Google" id="ProtNLM"/>
    </source>
</evidence>
<reference evidence="3" key="1">
    <citation type="journal article" date="2020" name="Nature">
        <title>Giant virus diversity and host interactions through global metagenomics.</title>
        <authorList>
            <person name="Schulz F."/>
            <person name="Roux S."/>
            <person name="Paez-Espino D."/>
            <person name="Jungbluth S."/>
            <person name="Walsh D.A."/>
            <person name="Denef V.J."/>
            <person name="McMahon K.D."/>
            <person name="Konstantinidis K.T."/>
            <person name="Eloe-Fadrosh E.A."/>
            <person name="Kyrpides N.C."/>
            <person name="Woyke T."/>
        </authorList>
    </citation>
    <scope>NUCLEOTIDE SEQUENCE</scope>
    <source>
        <strain evidence="3">GVMAG-M-3300020727-4</strain>
    </source>
</reference>
<keyword evidence="2" id="KW-0812">Transmembrane</keyword>
<dbReference type="InterPro" id="IPR029063">
    <property type="entry name" value="SAM-dependent_MTases_sf"/>
</dbReference>
<dbReference type="NCBIfam" id="TIGR01444">
    <property type="entry name" value="fkbM_fam"/>
    <property type="match status" value="1"/>
</dbReference>
<organism evidence="3">
    <name type="scientific">viral metagenome</name>
    <dbReference type="NCBI Taxonomy" id="1070528"/>
    <lineage>
        <taxon>unclassified sequences</taxon>
        <taxon>metagenomes</taxon>
        <taxon>organismal metagenomes</taxon>
    </lineage>
</organism>
<keyword evidence="2" id="KW-0472">Membrane</keyword>
<name>A0A6C0CDP6_9ZZZZ</name>
<accession>A0A6C0CDP6</accession>
<sequence length="261" mass="30864">MNIIHILGGAIIIILIIIIMYYYKRHLERIQVLQNIQNNLKKQEEVKEELDYNTKLSLIHSKLKIKYGSFHEEYPEQLMAVRYLKGNEKVLEIGGNIGRNSLIIASIIDNNNFVTLESDTEISKQLIENRDLNNFSFIIENSALSKRKLIQKGWDTKPSEVLEDGYKEVNTIDYEQLLEKYNIKFDTLVLDCEGAFYYILMDMPEILNDIKLIIMENDYHDIEHKNYIDEIMIKNGFYNDYRESGGWGVCNDRFFEVWKRN</sequence>
<evidence type="ECO:0000313" key="3">
    <source>
        <dbReference type="EMBL" id="QHT02876.1"/>
    </source>
</evidence>
<dbReference type="InterPro" id="IPR006342">
    <property type="entry name" value="FkbM_mtfrase"/>
</dbReference>
<feature type="transmembrane region" description="Helical" evidence="2">
    <location>
        <begin position="6"/>
        <end position="23"/>
    </location>
</feature>
<dbReference type="AlphaFoldDB" id="A0A6C0CDP6"/>
<protein>
    <recommendedName>
        <fullName evidence="4">Methyltransferase FkbM domain-containing protein</fullName>
    </recommendedName>
</protein>
<keyword evidence="1" id="KW-0175">Coiled coil</keyword>
<dbReference type="EMBL" id="MN739403">
    <property type="protein sequence ID" value="QHT02876.1"/>
    <property type="molecule type" value="Genomic_DNA"/>
</dbReference>